<dbReference type="SUPFAM" id="SSF57667">
    <property type="entry name" value="beta-beta-alpha zinc fingers"/>
    <property type="match status" value="2"/>
</dbReference>
<dbReference type="FunFam" id="3.30.160.60:FF:000557">
    <property type="entry name" value="zinc finger and SCAN domain-containing protein 29"/>
    <property type="match status" value="1"/>
</dbReference>
<dbReference type="STRING" id="196109.A0A136IIT9"/>
<dbReference type="PROSITE" id="PS00028">
    <property type="entry name" value="ZINC_FINGER_C2H2_1"/>
    <property type="match status" value="2"/>
</dbReference>
<keyword evidence="1" id="KW-0479">Metal-binding</keyword>
<sequence>LCKQPGCGQRFSQLGNVKASHPPYCISNSSTLIPALQTHERRHTGEKPYHCEICGKAFAQRGNVRAHKEVHNNFKRFSCRLDGCQKKFRQLGNMKTHQNKFHAETIKTLTAKFAGILQAGGELQGDDKELFEYFAIHYKNSNKGIKGRGKDRKVNTVTSAPAVPS</sequence>
<proteinExistence type="predicted"/>
<evidence type="ECO:0000256" key="2">
    <source>
        <dbReference type="ARBA" id="ARBA00022737"/>
    </source>
</evidence>
<dbReference type="OrthoDB" id="427030at2759"/>
<feature type="non-terminal residue" evidence="8">
    <location>
        <position position="1"/>
    </location>
</feature>
<dbReference type="PANTHER" id="PTHR19818">
    <property type="entry name" value="ZINC FINGER PROTEIN ZIC AND GLI"/>
    <property type="match status" value="1"/>
</dbReference>
<dbReference type="AlphaFoldDB" id="A0A136IIT9"/>
<dbReference type="SMART" id="SM00355">
    <property type="entry name" value="ZnF_C2H2"/>
    <property type="match status" value="2"/>
</dbReference>
<evidence type="ECO:0000256" key="4">
    <source>
        <dbReference type="ARBA" id="ARBA00022833"/>
    </source>
</evidence>
<evidence type="ECO:0000256" key="6">
    <source>
        <dbReference type="SAM" id="MobiDB-lite"/>
    </source>
</evidence>
<keyword evidence="3 5" id="KW-0863">Zinc-finger</keyword>
<name>A0A136IIT9_9PEZI</name>
<feature type="non-terminal residue" evidence="8">
    <location>
        <position position="165"/>
    </location>
</feature>
<dbReference type="InterPro" id="IPR050329">
    <property type="entry name" value="GLI_C2H2-zinc-finger"/>
</dbReference>
<dbReference type="InterPro" id="IPR013087">
    <property type="entry name" value="Znf_C2H2_type"/>
</dbReference>
<dbReference type="EMBL" id="KQ964313">
    <property type="protein sequence ID" value="KXJ84907.1"/>
    <property type="molecule type" value="Genomic_DNA"/>
</dbReference>
<dbReference type="GO" id="GO:0008270">
    <property type="term" value="F:zinc ion binding"/>
    <property type="evidence" value="ECO:0007669"/>
    <property type="project" value="UniProtKB-KW"/>
</dbReference>
<evidence type="ECO:0000256" key="5">
    <source>
        <dbReference type="PROSITE-ProRule" id="PRU00042"/>
    </source>
</evidence>
<gene>
    <name evidence="8" type="ORF">Micbo1qcDRAFT_99415</name>
</gene>
<dbReference type="GO" id="GO:0045944">
    <property type="term" value="P:positive regulation of transcription by RNA polymerase II"/>
    <property type="evidence" value="ECO:0007669"/>
    <property type="project" value="UniProtKB-ARBA"/>
</dbReference>
<evidence type="ECO:0000313" key="8">
    <source>
        <dbReference type="EMBL" id="KXJ84907.1"/>
    </source>
</evidence>
<evidence type="ECO:0000313" key="9">
    <source>
        <dbReference type="Proteomes" id="UP000070501"/>
    </source>
</evidence>
<feature type="domain" description="C2H2-type" evidence="7">
    <location>
        <begin position="49"/>
        <end position="76"/>
    </location>
</feature>
<protein>
    <recommendedName>
        <fullName evidence="7">C2H2-type domain-containing protein</fullName>
    </recommendedName>
</protein>
<dbReference type="Gene3D" id="3.30.160.60">
    <property type="entry name" value="Classic Zinc Finger"/>
    <property type="match status" value="3"/>
</dbReference>
<dbReference type="GO" id="GO:0005634">
    <property type="term" value="C:nucleus"/>
    <property type="evidence" value="ECO:0007669"/>
    <property type="project" value="UniProtKB-ARBA"/>
</dbReference>
<evidence type="ECO:0000256" key="3">
    <source>
        <dbReference type="ARBA" id="ARBA00022771"/>
    </source>
</evidence>
<feature type="domain" description="C2H2-type" evidence="7">
    <location>
        <begin position="77"/>
        <end position="103"/>
    </location>
</feature>
<dbReference type="GO" id="GO:0000981">
    <property type="term" value="F:DNA-binding transcription factor activity, RNA polymerase II-specific"/>
    <property type="evidence" value="ECO:0007669"/>
    <property type="project" value="TreeGrafter"/>
</dbReference>
<reference evidence="9" key="1">
    <citation type="submission" date="2016-02" db="EMBL/GenBank/DDBJ databases">
        <title>Draft genome sequence of Microdochium bolleyi, a fungal endophyte of beachgrass.</title>
        <authorList>
            <consortium name="DOE Joint Genome Institute"/>
            <person name="David A.S."/>
            <person name="May G."/>
            <person name="Haridas S."/>
            <person name="Lim J."/>
            <person name="Wang M."/>
            <person name="Labutti K."/>
            <person name="Lipzen A."/>
            <person name="Barry K."/>
            <person name="Grigoriev I.V."/>
        </authorList>
    </citation>
    <scope>NUCLEOTIDE SEQUENCE [LARGE SCALE GENOMIC DNA]</scope>
    <source>
        <strain evidence="9">J235TASD1</strain>
    </source>
</reference>
<feature type="region of interest" description="Disordered" evidence="6">
    <location>
        <begin position="146"/>
        <end position="165"/>
    </location>
</feature>
<organism evidence="8 9">
    <name type="scientific">Microdochium bolleyi</name>
    <dbReference type="NCBI Taxonomy" id="196109"/>
    <lineage>
        <taxon>Eukaryota</taxon>
        <taxon>Fungi</taxon>
        <taxon>Dikarya</taxon>
        <taxon>Ascomycota</taxon>
        <taxon>Pezizomycotina</taxon>
        <taxon>Sordariomycetes</taxon>
        <taxon>Xylariomycetidae</taxon>
        <taxon>Xylariales</taxon>
        <taxon>Microdochiaceae</taxon>
        <taxon>Microdochium</taxon>
    </lineage>
</organism>
<dbReference type="InParanoid" id="A0A136IIT9"/>
<keyword evidence="9" id="KW-1185">Reference proteome</keyword>
<evidence type="ECO:0000256" key="1">
    <source>
        <dbReference type="ARBA" id="ARBA00022723"/>
    </source>
</evidence>
<dbReference type="PANTHER" id="PTHR19818:SF157">
    <property type="entry name" value="C2H2-TYPE DOMAIN-CONTAINING PROTEIN"/>
    <property type="match status" value="1"/>
</dbReference>
<dbReference type="InterPro" id="IPR036236">
    <property type="entry name" value="Znf_C2H2_sf"/>
</dbReference>
<accession>A0A136IIT9</accession>
<dbReference type="GO" id="GO:0000978">
    <property type="term" value="F:RNA polymerase II cis-regulatory region sequence-specific DNA binding"/>
    <property type="evidence" value="ECO:0007669"/>
    <property type="project" value="TreeGrafter"/>
</dbReference>
<dbReference type="Proteomes" id="UP000070501">
    <property type="component" value="Unassembled WGS sequence"/>
</dbReference>
<keyword evidence="4" id="KW-0862">Zinc</keyword>
<dbReference type="Pfam" id="PF00096">
    <property type="entry name" value="zf-C2H2"/>
    <property type="match status" value="1"/>
</dbReference>
<evidence type="ECO:0000259" key="7">
    <source>
        <dbReference type="PROSITE" id="PS50157"/>
    </source>
</evidence>
<keyword evidence="2" id="KW-0677">Repeat</keyword>
<dbReference type="PROSITE" id="PS50157">
    <property type="entry name" value="ZINC_FINGER_C2H2_2"/>
    <property type="match status" value="2"/>
</dbReference>
<dbReference type="Pfam" id="PF13465">
    <property type="entry name" value="zf-H2C2_2"/>
    <property type="match status" value="1"/>
</dbReference>